<evidence type="ECO:0000256" key="3">
    <source>
        <dbReference type="SAM" id="MobiDB-lite"/>
    </source>
</evidence>
<evidence type="ECO:0000259" key="4">
    <source>
        <dbReference type="PROSITE" id="PS50966"/>
    </source>
</evidence>
<keyword evidence="8" id="KW-1185">Reference proteome</keyword>
<dbReference type="Pfam" id="PF00271">
    <property type="entry name" value="Helicase_C"/>
    <property type="match status" value="1"/>
</dbReference>
<dbReference type="PROSITE" id="PS50966">
    <property type="entry name" value="ZF_SWIM"/>
    <property type="match status" value="1"/>
</dbReference>
<reference evidence="7 8" key="1">
    <citation type="submission" date="2021-06" db="EMBL/GenBank/DDBJ databases">
        <authorList>
            <person name="Criscuolo A."/>
        </authorList>
    </citation>
    <scope>NUCLEOTIDE SEQUENCE [LARGE SCALE GENOMIC DNA]</scope>
    <source>
        <strain evidence="8">CIP 111802</strain>
    </source>
</reference>
<accession>A0ABM8VBC7</accession>
<dbReference type="SMART" id="SM00487">
    <property type="entry name" value="DEXDc"/>
    <property type="match status" value="1"/>
</dbReference>
<feature type="compositionally biased region" description="Basic and acidic residues" evidence="3">
    <location>
        <begin position="111"/>
        <end position="122"/>
    </location>
</feature>
<feature type="domain" description="Helicase C-terminal" evidence="6">
    <location>
        <begin position="946"/>
        <end position="1108"/>
    </location>
</feature>
<comment type="caution">
    <text evidence="7">The sequence shown here is derived from an EMBL/GenBank/DDBJ whole genome shotgun (WGS) entry which is preliminary data.</text>
</comment>
<dbReference type="Pfam" id="PF08455">
    <property type="entry name" value="SNF2_assoc"/>
    <property type="match status" value="1"/>
</dbReference>
<protein>
    <submittedName>
        <fullName evidence="7">RNA polymerase-associated protein RapA</fullName>
        <ecNumber evidence="7">3.6.4.-</ecNumber>
    </submittedName>
</protein>
<dbReference type="PANTHER" id="PTHR10799">
    <property type="entry name" value="SNF2/RAD54 HELICASE FAMILY"/>
    <property type="match status" value="1"/>
</dbReference>
<keyword evidence="2" id="KW-0479">Metal-binding</keyword>
<keyword evidence="2" id="KW-0862">Zinc</keyword>
<dbReference type="PROSITE" id="PS51192">
    <property type="entry name" value="HELICASE_ATP_BIND_1"/>
    <property type="match status" value="1"/>
</dbReference>
<evidence type="ECO:0000313" key="8">
    <source>
        <dbReference type="Proteomes" id="UP000730618"/>
    </source>
</evidence>
<feature type="domain" description="SWIM-type" evidence="4">
    <location>
        <begin position="53"/>
        <end position="92"/>
    </location>
</feature>
<feature type="domain" description="Helicase ATP-binding" evidence="5">
    <location>
        <begin position="673"/>
        <end position="836"/>
    </location>
</feature>
<evidence type="ECO:0000259" key="5">
    <source>
        <dbReference type="PROSITE" id="PS51192"/>
    </source>
</evidence>
<dbReference type="RefSeq" id="WP_218096949.1">
    <property type="nucleotide sequence ID" value="NZ_CAJVCE010000001.1"/>
</dbReference>
<evidence type="ECO:0000256" key="1">
    <source>
        <dbReference type="ARBA" id="ARBA00022801"/>
    </source>
</evidence>
<evidence type="ECO:0000259" key="6">
    <source>
        <dbReference type="PROSITE" id="PS51194"/>
    </source>
</evidence>
<dbReference type="EC" id="3.6.4.-" evidence="7"/>
<dbReference type="SMART" id="SM00490">
    <property type="entry name" value="HELICc"/>
    <property type="match status" value="1"/>
</dbReference>
<dbReference type="InterPro" id="IPR013663">
    <property type="entry name" value="Helicase_SWF/SNF/SWI_bac"/>
</dbReference>
<dbReference type="GO" id="GO:0016787">
    <property type="term" value="F:hydrolase activity"/>
    <property type="evidence" value="ECO:0007669"/>
    <property type="project" value="UniProtKB-KW"/>
</dbReference>
<evidence type="ECO:0000313" key="7">
    <source>
        <dbReference type="EMBL" id="CAG7619202.1"/>
    </source>
</evidence>
<dbReference type="InterPro" id="IPR000330">
    <property type="entry name" value="SNF2_N"/>
</dbReference>
<evidence type="ECO:0000256" key="2">
    <source>
        <dbReference type="PROSITE-ProRule" id="PRU00325"/>
    </source>
</evidence>
<dbReference type="Proteomes" id="UP000730618">
    <property type="component" value="Unassembled WGS sequence"/>
</dbReference>
<name>A0ABM8VBC7_9BACL</name>
<dbReference type="InterPro" id="IPR007527">
    <property type="entry name" value="Znf_SWIM"/>
</dbReference>
<gene>
    <name evidence="7" type="primary">rapA_1</name>
    <name evidence="7" type="ORF">PAECIP111802_00596</name>
</gene>
<proteinExistence type="predicted"/>
<dbReference type="CDD" id="cd18793">
    <property type="entry name" value="SF2_C_SNF"/>
    <property type="match status" value="1"/>
</dbReference>
<dbReference type="Pfam" id="PF00176">
    <property type="entry name" value="SNF2-rel_dom"/>
    <property type="match status" value="1"/>
</dbReference>
<dbReference type="Pfam" id="PF04434">
    <property type="entry name" value="SWIM"/>
    <property type="match status" value="1"/>
</dbReference>
<dbReference type="EMBL" id="CAJVCE010000001">
    <property type="protein sequence ID" value="CAG7619202.1"/>
    <property type="molecule type" value="Genomic_DNA"/>
</dbReference>
<sequence length="1113" mass="126831">MGFELTKRMIRQLCGNLSYERGEGYYHEGKVSLINSDHDANVYQAVVKGKSKYEVTVRIDADGDVDAECECPAYDSYDNYCKHIAGVLFHIYDELQAGKPPGRSYPSLLHPENRIPQEDGHLTPRYARSTPSPEPGYSGISPNESLLMTRVLGLFSNRSPRPSGMRTRFDARTPLDVEFICKLFPYGYRKHMFGVELKVGPKRLYIVQKIRDFLSSVERREAFTFTKQFLYEPELHCFQEHDDAVIRTLIEILHHEKMYRESSNPYAHPSHAAGGDRMLLIPPFLWDTLLPRLLEASSVKLEQGGKTFDGIILSDEPLPLRFEFDQARSDGYELDIHGLDDIIVMESYGAVLHDGKLLKLQEGSGRQLTELKQMLETSRKQQIRIPPEQMEPFMEKVVPGLMKLGSVRIAQAVSDRIVQSPLKARLYLDRVKDRLLAGLEFQYGDIVVNPLDAAGSGRGEGRILMRDGEREAQILYLMEQSDFAQTESGYFLDDEDAEYEFLYHTVPQLEKLADIYATTAVKERLYVGNTPPKVTVNVDERTDWLEFKFDLDGIPEAEIRKLLQSLDEKRRYYRLPNGALMPLETAEFQEIVRFMNEVGLRQQDLKAADIRLPAIRGLRLIDAEKQGHAVKLGKSFRQLLDNMRNPDNLDFPVPEPLVPVLRDYQKYGFQWMKTLAYYRFGGILADDMGLGKTLQSIAFLVSVLPGIREEKLPAVIVCPASLVYNWRNELKKFAPDIRAVIADGSKAERSHAIHEAALVDVIITSYPLLRRDIELYTAQPFHTLILDEAQAFKNHATQTAHAVKSIQARYRFALTGTPVENSLEELWSLFDAVFPELFPGRKAFNELSRETVARRARPFLLRRVKSDVLKELPEKIETLQASDLLPDQKKLYAAYLSKLQQETLKHLNAEAFHKNRIKILAGLTRLRQLCCHPALFVEDYAGSSAKFEQLLEIVEECISAGKRMLVFSQFTEMLALIGRELGYRGVPFFYLDGQTPSAERVELCSKFNDGARDLFLISLKAGGTGLNLTGADTVILYDLWWNPAVEQQAADRAHRIGQKNVVQVIRLVTQGTVEEKMYELQQKKKHLIEEVIQPGQESLSTLTEADLREILMI</sequence>
<keyword evidence="1 7" id="KW-0378">Hydrolase</keyword>
<keyword evidence="2" id="KW-0863">Zinc-finger</keyword>
<dbReference type="InterPro" id="IPR001650">
    <property type="entry name" value="Helicase_C-like"/>
</dbReference>
<dbReference type="PROSITE" id="PS51194">
    <property type="entry name" value="HELICASE_CTER"/>
    <property type="match status" value="1"/>
</dbReference>
<feature type="region of interest" description="Disordered" evidence="3">
    <location>
        <begin position="110"/>
        <end position="138"/>
    </location>
</feature>
<organism evidence="7 8">
    <name type="scientific">Paenibacillus allorhizosphaerae</name>
    <dbReference type="NCBI Taxonomy" id="2849866"/>
    <lineage>
        <taxon>Bacteria</taxon>
        <taxon>Bacillati</taxon>
        <taxon>Bacillota</taxon>
        <taxon>Bacilli</taxon>
        <taxon>Bacillales</taxon>
        <taxon>Paenibacillaceae</taxon>
        <taxon>Paenibacillus</taxon>
    </lineage>
</organism>
<dbReference type="InterPro" id="IPR014001">
    <property type="entry name" value="Helicase_ATP-bd"/>
</dbReference>
<dbReference type="InterPro" id="IPR049730">
    <property type="entry name" value="SNF2/RAD54-like_C"/>
</dbReference>